<name>A0ABT9XMR0_9BACL</name>
<dbReference type="EMBL" id="JAUSTP010000056">
    <property type="protein sequence ID" value="MDQ0191578.1"/>
    <property type="molecule type" value="Genomic_DNA"/>
</dbReference>
<evidence type="ECO:0000256" key="3">
    <source>
        <dbReference type="ARBA" id="ARBA00022692"/>
    </source>
</evidence>
<dbReference type="PROSITE" id="PS00216">
    <property type="entry name" value="SUGAR_TRANSPORT_1"/>
    <property type="match status" value="1"/>
</dbReference>
<dbReference type="Proteomes" id="UP001232973">
    <property type="component" value="Unassembled WGS sequence"/>
</dbReference>
<dbReference type="RefSeq" id="WP_307016792.1">
    <property type="nucleotide sequence ID" value="NZ_JAUANV010000055.1"/>
</dbReference>
<feature type="transmembrane region" description="Helical" evidence="6">
    <location>
        <begin position="113"/>
        <end position="134"/>
    </location>
</feature>
<feature type="domain" description="Major facilitator superfamily (MFS) profile" evidence="7">
    <location>
        <begin position="22"/>
        <end position="431"/>
    </location>
</feature>
<keyword evidence="4 6" id="KW-1133">Transmembrane helix</keyword>
<feature type="transmembrane region" description="Helical" evidence="6">
    <location>
        <begin position="341"/>
        <end position="364"/>
    </location>
</feature>
<dbReference type="PROSITE" id="PS00217">
    <property type="entry name" value="SUGAR_TRANSPORT_2"/>
    <property type="match status" value="1"/>
</dbReference>
<dbReference type="CDD" id="cd17365">
    <property type="entry name" value="MFS_PcaK_like"/>
    <property type="match status" value="1"/>
</dbReference>
<evidence type="ECO:0000259" key="7">
    <source>
        <dbReference type="PROSITE" id="PS50850"/>
    </source>
</evidence>
<feature type="transmembrane region" description="Helical" evidence="6">
    <location>
        <begin position="20"/>
        <end position="41"/>
    </location>
</feature>
<dbReference type="Pfam" id="PF07690">
    <property type="entry name" value="MFS_1"/>
    <property type="match status" value="1"/>
</dbReference>
<feature type="transmembrane region" description="Helical" evidence="6">
    <location>
        <begin position="88"/>
        <end position="107"/>
    </location>
</feature>
<gene>
    <name evidence="8" type="ORF">J2S03_003449</name>
</gene>
<comment type="subcellular location">
    <subcellularLocation>
        <location evidence="1">Cell membrane</location>
        <topology evidence="1">Multi-pass membrane protein</topology>
    </subcellularLocation>
</comment>
<dbReference type="PROSITE" id="PS50850">
    <property type="entry name" value="MFS"/>
    <property type="match status" value="1"/>
</dbReference>
<keyword evidence="3 6" id="KW-0812">Transmembrane</keyword>
<evidence type="ECO:0000313" key="9">
    <source>
        <dbReference type="Proteomes" id="UP001232973"/>
    </source>
</evidence>
<evidence type="ECO:0000256" key="4">
    <source>
        <dbReference type="ARBA" id="ARBA00022989"/>
    </source>
</evidence>
<keyword evidence="9" id="KW-1185">Reference proteome</keyword>
<feature type="transmembrane region" description="Helical" evidence="6">
    <location>
        <begin position="176"/>
        <end position="195"/>
    </location>
</feature>
<dbReference type="InterPro" id="IPR005829">
    <property type="entry name" value="Sugar_transporter_CS"/>
</dbReference>
<keyword evidence="2" id="KW-0813">Transport</keyword>
<evidence type="ECO:0000256" key="1">
    <source>
        <dbReference type="ARBA" id="ARBA00004651"/>
    </source>
</evidence>
<accession>A0ABT9XMR0</accession>
<comment type="caution">
    <text evidence="8">The sequence shown here is derived from an EMBL/GenBank/DDBJ whole genome shotgun (WGS) entry which is preliminary data.</text>
</comment>
<feature type="transmembrane region" description="Helical" evidence="6">
    <location>
        <begin position="53"/>
        <end position="76"/>
    </location>
</feature>
<dbReference type="PANTHER" id="PTHR23508">
    <property type="entry name" value="CARBOXYLIC ACID TRANSPORTER PROTEIN HOMOLOG"/>
    <property type="match status" value="1"/>
</dbReference>
<evidence type="ECO:0000256" key="6">
    <source>
        <dbReference type="SAM" id="Phobius"/>
    </source>
</evidence>
<dbReference type="InterPro" id="IPR036259">
    <property type="entry name" value="MFS_trans_sf"/>
</dbReference>
<proteinExistence type="predicted"/>
<feature type="transmembrane region" description="Helical" evidence="6">
    <location>
        <begin position="251"/>
        <end position="271"/>
    </location>
</feature>
<evidence type="ECO:0000256" key="2">
    <source>
        <dbReference type="ARBA" id="ARBA00022448"/>
    </source>
</evidence>
<feature type="transmembrane region" description="Helical" evidence="6">
    <location>
        <begin position="376"/>
        <end position="399"/>
    </location>
</feature>
<dbReference type="Gene3D" id="1.20.1250.20">
    <property type="entry name" value="MFS general substrate transporter like domains"/>
    <property type="match status" value="2"/>
</dbReference>
<dbReference type="InterPro" id="IPR020846">
    <property type="entry name" value="MFS_dom"/>
</dbReference>
<evidence type="ECO:0000313" key="8">
    <source>
        <dbReference type="EMBL" id="MDQ0191578.1"/>
    </source>
</evidence>
<feature type="transmembrane region" description="Helical" evidence="6">
    <location>
        <begin position="146"/>
        <end position="170"/>
    </location>
</feature>
<dbReference type="SUPFAM" id="SSF103473">
    <property type="entry name" value="MFS general substrate transporter"/>
    <property type="match status" value="1"/>
</dbReference>
<dbReference type="InterPro" id="IPR011701">
    <property type="entry name" value="MFS"/>
</dbReference>
<feature type="transmembrane region" description="Helical" evidence="6">
    <location>
        <begin position="405"/>
        <end position="426"/>
    </location>
</feature>
<sequence>MKQVNVDEVVQNSRFNGFHLLFLVLCTFMIMCDGYDTFMFGTIVPSLIKDWHISAVVAGSLNSYALIGMGLGALVLSPIADKVGRKNMVFVSAIVFCVFMGLTALSTGPTMFAIFRFMTGLGLGGLMPNNVALVTEYAPKRLKSTFVALMFSGHPLGGVLASLIGMYVVPTLGWRAELWIGVIPILVIPVFYALVPDSLGFYVLKGQKHRVAAVLTKITGTVYSADDEYTVVEHQQKGFPVKKLFEGHRSLSTIMFWIAFFMCLLTMYGLTTWLPNLMTNAGFPLGSSLASLLALNVGAIAGAIVGGQIADHVGPKRVLVTAFIIAAISMILIGARPGMVLLYVLLFIAGATTTGTQIVANAYVSQYYPEDMRSTGIGWSLGIGRIGGILGPTMGGVLLTAHLPLAVNFLAFAIPSVIAAIALLFVQQQYGFHLPRLRSEPSKEVSLN</sequence>
<evidence type="ECO:0000256" key="5">
    <source>
        <dbReference type="ARBA" id="ARBA00023136"/>
    </source>
</evidence>
<keyword evidence="5 6" id="KW-0472">Membrane</keyword>
<organism evidence="8 9">
    <name type="scientific">Alicyclobacillus cycloheptanicus</name>
    <dbReference type="NCBI Taxonomy" id="1457"/>
    <lineage>
        <taxon>Bacteria</taxon>
        <taxon>Bacillati</taxon>
        <taxon>Bacillota</taxon>
        <taxon>Bacilli</taxon>
        <taxon>Bacillales</taxon>
        <taxon>Alicyclobacillaceae</taxon>
        <taxon>Alicyclobacillus</taxon>
    </lineage>
</organism>
<feature type="transmembrane region" description="Helical" evidence="6">
    <location>
        <begin position="318"/>
        <end position="335"/>
    </location>
</feature>
<reference evidence="8 9" key="1">
    <citation type="submission" date="2023-07" db="EMBL/GenBank/DDBJ databases">
        <title>Genomic Encyclopedia of Type Strains, Phase IV (KMG-IV): sequencing the most valuable type-strain genomes for metagenomic binning, comparative biology and taxonomic classification.</title>
        <authorList>
            <person name="Goeker M."/>
        </authorList>
    </citation>
    <scope>NUCLEOTIDE SEQUENCE [LARGE SCALE GENOMIC DNA]</scope>
    <source>
        <strain evidence="8 9">DSM 4006</strain>
    </source>
</reference>
<protein>
    <submittedName>
        <fullName evidence="8">AAHS family benzoate transporter-like MFS transporter</fullName>
    </submittedName>
</protein>
<feature type="transmembrane region" description="Helical" evidence="6">
    <location>
        <begin position="283"/>
        <end position="306"/>
    </location>
</feature>
<dbReference type="PANTHER" id="PTHR23508:SF10">
    <property type="entry name" value="CARBOXYLIC ACID TRANSPORTER PROTEIN HOMOLOG"/>
    <property type="match status" value="1"/>
</dbReference>